<dbReference type="KEGG" id="bms:BRA0259"/>
<sequence length="49" mass="5672">MKNHNFYWAIPLIEERICAARRLKNSGAALVLCLNADNREDHAEYNLTI</sequence>
<evidence type="ECO:0000313" key="2">
    <source>
        <dbReference type="Proteomes" id="UP000007104"/>
    </source>
</evidence>
<accession>A0A0H3G5W3</accession>
<dbReference type="EMBL" id="CP002998">
    <property type="protein sequence ID" value="AEM19739.1"/>
    <property type="molecule type" value="Genomic_DNA"/>
</dbReference>
<reference evidence="1 2" key="1">
    <citation type="journal article" date="2011" name="J. Bacteriol.">
        <title>Revised genome sequence of Brucella suis 1330.</title>
        <authorList>
            <person name="Tae H."/>
            <person name="Shallom S."/>
            <person name="Settlage R."/>
            <person name="Preston D."/>
            <person name="Adams L.G."/>
            <person name="Garner H.R."/>
        </authorList>
    </citation>
    <scope>NUCLEOTIDE SEQUENCE [LARGE SCALE GENOMIC DNA]</scope>
    <source>
        <strain evidence="1 2">1330</strain>
    </source>
</reference>
<protein>
    <submittedName>
        <fullName evidence="1">Uncharacterized protein</fullName>
    </submittedName>
</protein>
<keyword evidence="2" id="KW-1185">Reference proteome</keyword>
<dbReference type="KEGG" id="bsi:BS1330_II0256"/>
<gene>
    <name evidence="1" type="ordered locus">BS1330_II0256</name>
</gene>
<dbReference type="Proteomes" id="UP000007104">
    <property type="component" value="Chromosome II"/>
</dbReference>
<dbReference type="HOGENOM" id="CLU_3133096_0_0_5"/>
<proteinExistence type="predicted"/>
<organism evidence="1 2">
    <name type="scientific">Brucella suis biovar 1 (strain 1330)</name>
    <dbReference type="NCBI Taxonomy" id="204722"/>
    <lineage>
        <taxon>Bacteria</taxon>
        <taxon>Pseudomonadati</taxon>
        <taxon>Pseudomonadota</taxon>
        <taxon>Alphaproteobacteria</taxon>
        <taxon>Hyphomicrobiales</taxon>
        <taxon>Brucellaceae</taxon>
        <taxon>Brucella/Ochrobactrum group</taxon>
        <taxon>Brucella</taxon>
    </lineage>
</organism>
<name>A0A0H3G5W3_BRUSU</name>
<dbReference type="AlphaFoldDB" id="A0A0H3G5W3"/>
<evidence type="ECO:0000313" key="1">
    <source>
        <dbReference type="EMBL" id="AEM19739.1"/>
    </source>
</evidence>